<organism evidence="10">
    <name type="scientific">Rhodothermus marinus</name>
    <name type="common">Rhodothermus obamensis</name>
    <dbReference type="NCBI Taxonomy" id="29549"/>
    <lineage>
        <taxon>Bacteria</taxon>
        <taxon>Pseudomonadati</taxon>
        <taxon>Rhodothermota</taxon>
        <taxon>Rhodothermia</taxon>
        <taxon>Rhodothermales</taxon>
        <taxon>Rhodothermaceae</taxon>
        <taxon>Rhodothermus</taxon>
    </lineage>
</organism>
<dbReference type="NCBIfam" id="NF010636">
    <property type="entry name" value="PRK14033.1"/>
    <property type="match status" value="1"/>
</dbReference>
<name>A0A7V2B2A7_RHOMR</name>
<protein>
    <recommendedName>
        <fullName evidence="7">Citrate synthase</fullName>
    </recommendedName>
</protein>
<evidence type="ECO:0000256" key="2">
    <source>
        <dbReference type="ARBA" id="ARBA00010566"/>
    </source>
</evidence>
<comment type="similarity">
    <text evidence="2 7 9">Belongs to the citrate synthase family.</text>
</comment>
<comment type="pathway">
    <text evidence="1">Carbohydrate metabolism; tricarboxylic acid cycle; isocitrate from oxaloacetate: step 1/2.</text>
</comment>
<dbReference type="FunFam" id="1.10.230.10:FF:000003">
    <property type="entry name" value="Citrate synthase"/>
    <property type="match status" value="1"/>
</dbReference>
<keyword evidence="4 7" id="KW-0808">Transferase</keyword>
<sequence length="377" mass="42534">MAETPEVRKGLEGVIADESAISNVIPEKRALYYRGYPVHALAEQCRFEEVAYLLLYGELPTQAQLEAFAQEERRQRNLDASVRHLLALIRSDAAPMDVLRTAVSLIGANDPDASSTDLEAIRRKSIGLLAKLPTIVAADRRRRQGLNIIPPREDLTFAENFFHMYFGEVPSAEVIKAFDVSLILYAEHSFNASTFAARVIVSTLSDYYSAITGAIGALKGPLHGGANEAVMRMLQRFRSAEEARRWAEDALARKEKIMGFGHRVYRYGDSRVPIMERYTRQLAERLGHRELMAIYDALQEVVVQQKGIYPNLDYPTGPAYYMMGFDIETYTPIFVMSRVAGWSAHVIEQLAHNRIIRPLSRYVGPAERSVLPLEARR</sequence>
<dbReference type="InterPro" id="IPR024176">
    <property type="entry name" value="Citrate_synthase_bac-typ"/>
</dbReference>
<dbReference type="UniPathway" id="UPA00223"/>
<evidence type="ECO:0000256" key="9">
    <source>
        <dbReference type="RuleBase" id="RU003406"/>
    </source>
</evidence>
<evidence type="ECO:0000256" key="4">
    <source>
        <dbReference type="ARBA" id="ARBA00022679"/>
    </source>
</evidence>
<dbReference type="GO" id="GO:0050440">
    <property type="term" value="F:2-methylcitrate synthase activity"/>
    <property type="evidence" value="ECO:0007669"/>
    <property type="project" value="UniProtKB-EC"/>
</dbReference>
<dbReference type="NCBIfam" id="TIGR01800">
    <property type="entry name" value="cit_synth_II"/>
    <property type="match status" value="1"/>
</dbReference>
<comment type="caution">
    <text evidence="10">The sequence shown here is derived from an EMBL/GenBank/DDBJ whole genome shotgun (WGS) entry which is preliminary data.</text>
</comment>
<proteinExistence type="inferred from homology"/>
<dbReference type="GO" id="GO:0005829">
    <property type="term" value="C:cytosol"/>
    <property type="evidence" value="ECO:0007669"/>
    <property type="project" value="TreeGrafter"/>
</dbReference>
<evidence type="ECO:0000313" key="10">
    <source>
        <dbReference type="EMBL" id="HER96961.1"/>
    </source>
</evidence>
<dbReference type="PIRSF" id="PIRSF001369">
    <property type="entry name" value="Citrate_synth"/>
    <property type="match status" value="1"/>
</dbReference>
<dbReference type="PANTHER" id="PTHR11739:SF4">
    <property type="entry name" value="CITRATE SYNTHASE, PEROXISOMAL"/>
    <property type="match status" value="1"/>
</dbReference>
<evidence type="ECO:0000256" key="3">
    <source>
        <dbReference type="ARBA" id="ARBA00022532"/>
    </source>
</evidence>
<dbReference type="InterPro" id="IPR016143">
    <property type="entry name" value="Citrate_synth-like_sm_a-sub"/>
</dbReference>
<evidence type="ECO:0000256" key="1">
    <source>
        <dbReference type="ARBA" id="ARBA00004751"/>
    </source>
</evidence>
<reference evidence="10" key="1">
    <citation type="journal article" date="2020" name="mSystems">
        <title>Genome- and Community-Level Interaction Insights into Carbon Utilization and Element Cycling Functions of Hydrothermarchaeota in Hydrothermal Sediment.</title>
        <authorList>
            <person name="Zhou Z."/>
            <person name="Liu Y."/>
            <person name="Xu W."/>
            <person name="Pan J."/>
            <person name="Luo Z.H."/>
            <person name="Li M."/>
        </authorList>
    </citation>
    <scope>NUCLEOTIDE SEQUENCE [LARGE SCALE GENOMIC DNA]</scope>
    <source>
        <strain evidence="10">SpSt-143</strain>
    </source>
</reference>
<dbReference type="GO" id="GO:0006099">
    <property type="term" value="P:tricarboxylic acid cycle"/>
    <property type="evidence" value="ECO:0007669"/>
    <property type="project" value="UniProtKB-UniPathway"/>
</dbReference>
<evidence type="ECO:0000256" key="8">
    <source>
        <dbReference type="PIRSR" id="PIRSR001369-1"/>
    </source>
</evidence>
<dbReference type="EMBL" id="DSGB01000006">
    <property type="protein sequence ID" value="HER96961.1"/>
    <property type="molecule type" value="Genomic_DNA"/>
</dbReference>
<dbReference type="AlphaFoldDB" id="A0A7V2B2A7"/>
<dbReference type="GO" id="GO:0036440">
    <property type="term" value="F:citrate synthase activity"/>
    <property type="evidence" value="ECO:0007669"/>
    <property type="project" value="UniProtKB-EC"/>
</dbReference>
<feature type="active site" evidence="8">
    <location>
        <position position="262"/>
    </location>
</feature>
<dbReference type="InterPro" id="IPR002020">
    <property type="entry name" value="Citrate_synthase"/>
</dbReference>
<dbReference type="Pfam" id="PF00285">
    <property type="entry name" value="Citrate_synt"/>
    <property type="match status" value="1"/>
</dbReference>
<dbReference type="Gene3D" id="1.10.230.10">
    <property type="entry name" value="Cytochrome P450-Terp, domain 2"/>
    <property type="match status" value="1"/>
</dbReference>
<gene>
    <name evidence="10" type="ORF">ENO59_10720</name>
</gene>
<dbReference type="InterPro" id="IPR019810">
    <property type="entry name" value="Citrate_synthase_AS"/>
</dbReference>
<feature type="active site" evidence="8">
    <location>
        <position position="313"/>
    </location>
</feature>
<dbReference type="InterPro" id="IPR011278">
    <property type="entry name" value="2-MeCitrate/Citrate_synth_II"/>
</dbReference>
<comment type="catalytic activity">
    <reaction evidence="6">
        <text>oxaloacetate + acetyl-CoA + H2O = citrate + CoA + H(+)</text>
        <dbReference type="Rhea" id="RHEA:16845"/>
        <dbReference type="ChEBI" id="CHEBI:15377"/>
        <dbReference type="ChEBI" id="CHEBI:15378"/>
        <dbReference type="ChEBI" id="CHEBI:16452"/>
        <dbReference type="ChEBI" id="CHEBI:16947"/>
        <dbReference type="ChEBI" id="CHEBI:57287"/>
        <dbReference type="ChEBI" id="CHEBI:57288"/>
        <dbReference type="EC" id="2.3.3.16"/>
    </reaction>
</comment>
<dbReference type="InterPro" id="IPR016142">
    <property type="entry name" value="Citrate_synth-like_lrg_a-sub"/>
</dbReference>
<keyword evidence="10" id="KW-0012">Acyltransferase</keyword>
<evidence type="ECO:0000256" key="6">
    <source>
        <dbReference type="ARBA" id="ARBA00049288"/>
    </source>
</evidence>
<keyword evidence="3" id="KW-0816">Tricarboxylic acid cycle</keyword>
<dbReference type="SUPFAM" id="SSF48256">
    <property type="entry name" value="Citrate synthase"/>
    <property type="match status" value="1"/>
</dbReference>
<evidence type="ECO:0000256" key="7">
    <source>
        <dbReference type="PIRNR" id="PIRNR001369"/>
    </source>
</evidence>
<dbReference type="PROSITE" id="PS00480">
    <property type="entry name" value="CITRATE_SYNTHASE"/>
    <property type="match status" value="1"/>
</dbReference>
<evidence type="ECO:0000256" key="5">
    <source>
        <dbReference type="ARBA" id="ARBA00049052"/>
    </source>
</evidence>
<accession>A0A7V2B2A7</accession>
<dbReference type="InterPro" id="IPR036969">
    <property type="entry name" value="Citrate_synthase_sf"/>
</dbReference>
<comment type="catalytic activity">
    <reaction evidence="5">
        <text>propanoyl-CoA + oxaloacetate + H2O = (2S,3S)-2-methylcitrate + CoA + H(+)</text>
        <dbReference type="Rhea" id="RHEA:23780"/>
        <dbReference type="ChEBI" id="CHEBI:15377"/>
        <dbReference type="ChEBI" id="CHEBI:15378"/>
        <dbReference type="ChEBI" id="CHEBI:16452"/>
        <dbReference type="ChEBI" id="CHEBI:57287"/>
        <dbReference type="ChEBI" id="CHEBI:57392"/>
        <dbReference type="ChEBI" id="CHEBI:58853"/>
        <dbReference type="EC" id="2.3.3.5"/>
    </reaction>
</comment>
<dbReference type="PANTHER" id="PTHR11739">
    <property type="entry name" value="CITRATE SYNTHASE"/>
    <property type="match status" value="1"/>
</dbReference>
<dbReference type="Gene3D" id="1.10.580.10">
    <property type="entry name" value="Citrate Synthase, domain 1"/>
    <property type="match status" value="1"/>
</dbReference>
<dbReference type="PRINTS" id="PR00143">
    <property type="entry name" value="CITRTSNTHASE"/>
</dbReference>
<dbReference type="GO" id="GO:0005975">
    <property type="term" value="P:carbohydrate metabolic process"/>
    <property type="evidence" value="ECO:0007669"/>
    <property type="project" value="TreeGrafter"/>
</dbReference>